<name>A0A2U1TA25_9CORY</name>
<proteinExistence type="predicted"/>
<dbReference type="RefSeq" id="WP_108430847.1">
    <property type="nucleotide sequence ID" value="NZ_CP026947.1"/>
</dbReference>
<dbReference type="Gene3D" id="3.40.50.1820">
    <property type="entry name" value="alpha/beta hydrolase"/>
    <property type="match status" value="1"/>
</dbReference>
<accession>A0A2U1TA25</accession>
<dbReference type="InterPro" id="IPR050300">
    <property type="entry name" value="GDXG_lipolytic_enzyme"/>
</dbReference>
<organism evidence="3 4">
    <name type="scientific">Corynebacterium yudongzhengii</name>
    <dbReference type="NCBI Taxonomy" id="2080740"/>
    <lineage>
        <taxon>Bacteria</taxon>
        <taxon>Bacillati</taxon>
        <taxon>Actinomycetota</taxon>
        <taxon>Actinomycetes</taxon>
        <taxon>Mycobacteriales</taxon>
        <taxon>Corynebacteriaceae</taxon>
        <taxon>Corynebacterium</taxon>
    </lineage>
</organism>
<dbReference type="Pfam" id="PF07859">
    <property type="entry name" value="Abhydrolase_3"/>
    <property type="match status" value="1"/>
</dbReference>
<keyword evidence="1 3" id="KW-0378">Hydrolase</keyword>
<dbReference type="OrthoDB" id="3181909at2"/>
<keyword evidence="4" id="KW-1185">Reference proteome</keyword>
<evidence type="ECO:0000259" key="2">
    <source>
        <dbReference type="Pfam" id="PF07859"/>
    </source>
</evidence>
<comment type="caution">
    <text evidence="3">The sequence shown here is derived from an EMBL/GenBank/DDBJ whole genome shotgun (WGS) entry which is preliminary data.</text>
</comment>
<dbReference type="Proteomes" id="UP000244989">
    <property type="component" value="Unassembled WGS sequence"/>
</dbReference>
<dbReference type="PANTHER" id="PTHR48081">
    <property type="entry name" value="AB HYDROLASE SUPERFAMILY PROTEIN C4A8.06C"/>
    <property type="match status" value="1"/>
</dbReference>
<reference evidence="4" key="1">
    <citation type="submission" date="2018-04" db="EMBL/GenBank/DDBJ databases">
        <authorList>
            <person name="Liu S."/>
            <person name="Wang Z."/>
            <person name="Li J."/>
        </authorList>
    </citation>
    <scope>NUCLEOTIDE SEQUENCE [LARGE SCALE GENOMIC DNA]</scope>
    <source>
        <strain evidence="4">2189</strain>
    </source>
</reference>
<dbReference type="KEGG" id="cyz:C3B44_01780"/>
<dbReference type="InterPro" id="IPR029058">
    <property type="entry name" value="AB_hydrolase_fold"/>
</dbReference>
<dbReference type="InterPro" id="IPR013094">
    <property type="entry name" value="AB_hydrolase_3"/>
</dbReference>
<sequence length="287" mass="30628">MFIDPELRDAIASVPEQRTWDVRALRAAGDRAFGGTDSAAVVLRDVGGVETRLLGSVSAPEVVVVAIHGGGYVTGRAEFDDARNAELAQLIPGSLVVSPDYRLAPEHPYPAAVEDCLAVLRYVADTYPDIPLVLLGDSAGGGLVDQLGGHVDAELAARVERVILLEPCLDPRCDTASYDTYNEGPVWAQKAARAAWEHYLGRSAGSITLPGWGRSAPGALRVPRHLIVVNFSDPLRDEALNRARELSDAGVSVEVMMPAGSFHGGLSVPGTRVWAQVRERIVEFAST</sequence>
<feature type="domain" description="Alpha/beta hydrolase fold-3" evidence="2">
    <location>
        <begin position="64"/>
        <end position="264"/>
    </location>
</feature>
<evidence type="ECO:0000313" key="4">
    <source>
        <dbReference type="Proteomes" id="UP000244989"/>
    </source>
</evidence>
<gene>
    <name evidence="3" type="ORF">DF222_00510</name>
</gene>
<dbReference type="AlphaFoldDB" id="A0A2U1TA25"/>
<evidence type="ECO:0000313" key="3">
    <source>
        <dbReference type="EMBL" id="PWC02765.1"/>
    </source>
</evidence>
<dbReference type="SUPFAM" id="SSF53474">
    <property type="entry name" value="alpha/beta-Hydrolases"/>
    <property type="match status" value="1"/>
</dbReference>
<dbReference type="PANTHER" id="PTHR48081:SF8">
    <property type="entry name" value="ALPHA_BETA HYDROLASE FOLD-3 DOMAIN-CONTAINING PROTEIN-RELATED"/>
    <property type="match status" value="1"/>
</dbReference>
<evidence type="ECO:0000256" key="1">
    <source>
        <dbReference type="ARBA" id="ARBA00022801"/>
    </source>
</evidence>
<protein>
    <submittedName>
        <fullName evidence="3">Steryl acetyl hydrolase</fullName>
    </submittedName>
</protein>
<dbReference type="GO" id="GO:0016787">
    <property type="term" value="F:hydrolase activity"/>
    <property type="evidence" value="ECO:0007669"/>
    <property type="project" value="UniProtKB-KW"/>
</dbReference>
<dbReference type="EMBL" id="QEEZ01000001">
    <property type="protein sequence ID" value="PWC02765.1"/>
    <property type="molecule type" value="Genomic_DNA"/>
</dbReference>